<feature type="region of interest" description="Disordered" evidence="1">
    <location>
        <begin position="250"/>
        <end position="275"/>
    </location>
</feature>
<name>A0AAJ0HJH1_9PEZI</name>
<protein>
    <submittedName>
        <fullName evidence="2">Uncharacterized protein</fullName>
    </submittedName>
</protein>
<sequence>MADNAESPGSLVTEPGRTEYRFSWATVSCALSINPAAGQFKWHVRLRRSNSAGRPWLSTGSAYLKHAWNVFVGSCTVANHSSHVPSQLGKRYEAERGRLQPCSVAKAQYFGNQEQRQALPCARGGVVDTATPPPQTARSVRPRLLPFPYDNVATGFPSCTIRTAQDSARQRNRALGNLVQHPQARRFGILAFNRCHRSRQSPMTRLSRPLCLKIGNACTHRDAALVPTFLAVPQPTNRGLACCACCAGGSSRTGQPLHSDKPDKEDADRNERHPLPSFLLGRATYPAELRAGHFARSSSPAPLSQLYRGPTTKMLWLRLTATLASAG</sequence>
<dbReference type="Proteomes" id="UP001275084">
    <property type="component" value="Unassembled WGS sequence"/>
</dbReference>
<proteinExistence type="predicted"/>
<organism evidence="2 3">
    <name type="scientific">Lasiosphaeria hispida</name>
    <dbReference type="NCBI Taxonomy" id="260671"/>
    <lineage>
        <taxon>Eukaryota</taxon>
        <taxon>Fungi</taxon>
        <taxon>Dikarya</taxon>
        <taxon>Ascomycota</taxon>
        <taxon>Pezizomycotina</taxon>
        <taxon>Sordariomycetes</taxon>
        <taxon>Sordariomycetidae</taxon>
        <taxon>Sordariales</taxon>
        <taxon>Lasiosphaeriaceae</taxon>
        <taxon>Lasiosphaeria</taxon>
    </lineage>
</organism>
<evidence type="ECO:0000313" key="3">
    <source>
        <dbReference type="Proteomes" id="UP001275084"/>
    </source>
</evidence>
<accession>A0AAJ0HJH1</accession>
<dbReference type="AlphaFoldDB" id="A0AAJ0HJH1"/>
<reference evidence="2" key="1">
    <citation type="journal article" date="2023" name="Mol. Phylogenet. Evol.">
        <title>Genome-scale phylogeny and comparative genomics of the fungal order Sordariales.</title>
        <authorList>
            <person name="Hensen N."/>
            <person name="Bonometti L."/>
            <person name="Westerberg I."/>
            <person name="Brannstrom I.O."/>
            <person name="Guillou S."/>
            <person name="Cros-Aarteil S."/>
            <person name="Calhoun S."/>
            <person name="Haridas S."/>
            <person name="Kuo A."/>
            <person name="Mondo S."/>
            <person name="Pangilinan J."/>
            <person name="Riley R."/>
            <person name="LaButti K."/>
            <person name="Andreopoulos B."/>
            <person name="Lipzen A."/>
            <person name="Chen C."/>
            <person name="Yan M."/>
            <person name="Daum C."/>
            <person name="Ng V."/>
            <person name="Clum A."/>
            <person name="Steindorff A."/>
            <person name="Ohm R.A."/>
            <person name="Martin F."/>
            <person name="Silar P."/>
            <person name="Natvig D.O."/>
            <person name="Lalanne C."/>
            <person name="Gautier V."/>
            <person name="Ament-Velasquez S.L."/>
            <person name="Kruys A."/>
            <person name="Hutchinson M.I."/>
            <person name="Powell A.J."/>
            <person name="Barry K."/>
            <person name="Miller A.N."/>
            <person name="Grigoriev I.V."/>
            <person name="Debuchy R."/>
            <person name="Gladieux P."/>
            <person name="Hiltunen Thoren M."/>
            <person name="Johannesson H."/>
        </authorList>
    </citation>
    <scope>NUCLEOTIDE SEQUENCE</scope>
    <source>
        <strain evidence="2">CBS 955.72</strain>
    </source>
</reference>
<keyword evidence="3" id="KW-1185">Reference proteome</keyword>
<evidence type="ECO:0000256" key="1">
    <source>
        <dbReference type="SAM" id="MobiDB-lite"/>
    </source>
</evidence>
<reference evidence="2" key="2">
    <citation type="submission" date="2023-06" db="EMBL/GenBank/DDBJ databases">
        <authorList>
            <consortium name="Lawrence Berkeley National Laboratory"/>
            <person name="Haridas S."/>
            <person name="Hensen N."/>
            <person name="Bonometti L."/>
            <person name="Westerberg I."/>
            <person name="Brannstrom I.O."/>
            <person name="Guillou S."/>
            <person name="Cros-Aarteil S."/>
            <person name="Calhoun S."/>
            <person name="Kuo A."/>
            <person name="Mondo S."/>
            <person name="Pangilinan J."/>
            <person name="Riley R."/>
            <person name="Labutti K."/>
            <person name="Andreopoulos B."/>
            <person name="Lipzen A."/>
            <person name="Chen C."/>
            <person name="Yanf M."/>
            <person name="Daum C."/>
            <person name="Ng V."/>
            <person name="Clum A."/>
            <person name="Steindorff A."/>
            <person name="Ohm R."/>
            <person name="Martin F."/>
            <person name="Silar P."/>
            <person name="Natvig D."/>
            <person name="Lalanne C."/>
            <person name="Gautier V."/>
            <person name="Ament-Velasquez S.L."/>
            <person name="Kruys A."/>
            <person name="Hutchinson M.I."/>
            <person name="Powell A.J."/>
            <person name="Barry K."/>
            <person name="Miller A.N."/>
            <person name="Grigoriev I.V."/>
            <person name="Debuchy R."/>
            <person name="Gladieux P."/>
            <person name="Thoren M.H."/>
            <person name="Johannesson H."/>
        </authorList>
    </citation>
    <scope>NUCLEOTIDE SEQUENCE</scope>
    <source>
        <strain evidence="2">CBS 955.72</strain>
    </source>
</reference>
<comment type="caution">
    <text evidence="2">The sequence shown here is derived from an EMBL/GenBank/DDBJ whole genome shotgun (WGS) entry which is preliminary data.</text>
</comment>
<feature type="compositionally biased region" description="Basic and acidic residues" evidence="1">
    <location>
        <begin position="258"/>
        <end position="274"/>
    </location>
</feature>
<gene>
    <name evidence="2" type="ORF">B0T25DRAFT_215129</name>
</gene>
<evidence type="ECO:0000313" key="2">
    <source>
        <dbReference type="EMBL" id="KAK3353550.1"/>
    </source>
</evidence>
<dbReference type="EMBL" id="JAUIQD010000004">
    <property type="protein sequence ID" value="KAK3353550.1"/>
    <property type="molecule type" value="Genomic_DNA"/>
</dbReference>